<gene>
    <name evidence="2" type="ORF">ACFFTR_53000</name>
</gene>
<reference evidence="2 3" key="1">
    <citation type="submission" date="2024-09" db="EMBL/GenBank/DDBJ databases">
        <authorList>
            <person name="Sun Q."/>
            <person name="Mori K."/>
        </authorList>
    </citation>
    <scope>NUCLEOTIDE SEQUENCE [LARGE SCALE GENOMIC DNA]</scope>
    <source>
        <strain evidence="2 3">JCM 3307</strain>
    </source>
</reference>
<keyword evidence="1" id="KW-0472">Membrane</keyword>
<organism evidence="2 3">
    <name type="scientific">Dactylosporangium vinaceum</name>
    <dbReference type="NCBI Taxonomy" id="53362"/>
    <lineage>
        <taxon>Bacteria</taxon>
        <taxon>Bacillati</taxon>
        <taxon>Actinomycetota</taxon>
        <taxon>Actinomycetes</taxon>
        <taxon>Micromonosporales</taxon>
        <taxon>Micromonosporaceae</taxon>
        <taxon>Dactylosporangium</taxon>
    </lineage>
</organism>
<accession>A0ABV5MSJ8</accession>
<dbReference type="EMBL" id="JBHMCA010000093">
    <property type="protein sequence ID" value="MFB9451837.1"/>
    <property type="molecule type" value="Genomic_DNA"/>
</dbReference>
<keyword evidence="1" id="KW-0812">Transmembrane</keyword>
<dbReference type="Proteomes" id="UP001589608">
    <property type="component" value="Unassembled WGS sequence"/>
</dbReference>
<feature type="transmembrane region" description="Helical" evidence="1">
    <location>
        <begin position="78"/>
        <end position="95"/>
    </location>
</feature>
<evidence type="ECO:0008006" key="4">
    <source>
        <dbReference type="Google" id="ProtNLM"/>
    </source>
</evidence>
<evidence type="ECO:0000313" key="2">
    <source>
        <dbReference type="EMBL" id="MFB9451837.1"/>
    </source>
</evidence>
<sequence length="115" mass="12350">MNAVLAVVSMGDLYFGGYSLVTGKILGGRAAESEDATDPAEARRSGVAHLLVGAAVLSLAIGYMAGEQGLWYQIVRDVLFVAAVIFAVIALVKLRPPAWLDRFRRDDDEAVDGRR</sequence>
<proteinExistence type="predicted"/>
<evidence type="ECO:0000313" key="3">
    <source>
        <dbReference type="Proteomes" id="UP001589608"/>
    </source>
</evidence>
<evidence type="ECO:0000256" key="1">
    <source>
        <dbReference type="SAM" id="Phobius"/>
    </source>
</evidence>
<keyword evidence="3" id="KW-1185">Reference proteome</keyword>
<comment type="caution">
    <text evidence="2">The sequence shown here is derived from an EMBL/GenBank/DDBJ whole genome shotgun (WGS) entry which is preliminary data.</text>
</comment>
<protein>
    <recommendedName>
        <fullName evidence="4">Integral membrane protein</fullName>
    </recommendedName>
</protein>
<dbReference type="RefSeq" id="WP_223103968.1">
    <property type="nucleotide sequence ID" value="NZ_CP061913.1"/>
</dbReference>
<feature type="transmembrane region" description="Helical" evidence="1">
    <location>
        <begin position="47"/>
        <end position="66"/>
    </location>
</feature>
<name>A0ABV5MSJ8_9ACTN</name>
<keyword evidence="1" id="KW-1133">Transmembrane helix</keyword>